<keyword evidence="6" id="KW-0732">Signal</keyword>
<evidence type="ECO:0000256" key="4">
    <source>
        <dbReference type="ARBA" id="ARBA00022807"/>
    </source>
</evidence>
<evidence type="ECO:0000313" key="8">
    <source>
        <dbReference type="EMBL" id="GAA4675435.1"/>
    </source>
</evidence>
<evidence type="ECO:0000256" key="1">
    <source>
        <dbReference type="ARBA" id="ARBA00007074"/>
    </source>
</evidence>
<dbReference type="InterPro" id="IPR051794">
    <property type="entry name" value="PG_Endopeptidase_C40"/>
</dbReference>
<keyword evidence="2" id="KW-0645">Protease</keyword>
<dbReference type="RefSeq" id="WP_345375701.1">
    <property type="nucleotide sequence ID" value="NZ_BAABLM010000003.1"/>
</dbReference>
<name>A0ABP8W039_9MICO</name>
<comment type="similarity">
    <text evidence="1">Belongs to the peptidase C40 family.</text>
</comment>
<organism evidence="8 9">
    <name type="scientific">Frondihabitans cladoniiphilus</name>
    <dbReference type="NCBI Taxonomy" id="715785"/>
    <lineage>
        <taxon>Bacteria</taxon>
        <taxon>Bacillati</taxon>
        <taxon>Actinomycetota</taxon>
        <taxon>Actinomycetes</taxon>
        <taxon>Micrococcales</taxon>
        <taxon>Microbacteriaceae</taxon>
        <taxon>Frondihabitans</taxon>
    </lineage>
</organism>
<dbReference type="EMBL" id="BAABLM010000003">
    <property type="protein sequence ID" value="GAA4675435.1"/>
    <property type="molecule type" value="Genomic_DNA"/>
</dbReference>
<evidence type="ECO:0000256" key="2">
    <source>
        <dbReference type="ARBA" id="ARBA00022670"/>
    </source>
</evidence>
<feature type="compositionally biased region" description="Pro residues" evidence="5">
    <location>
        <begin position="304"/>
        <end position="325"/>
    </location>
</feature>
<dbReference type="SUPFAM" id="SSF54001">
    <property type="entry name" value="Cysteine proteinases"/>
    <property type="match status" value="1"/>
</dbReference>
<dbReference type="Pfam" id="PF00877">
    <property type="entry name" value="NLPC_P60"/>
    <property type="match status" value="1"/>
</dbReference>
<keyword evidence="4" id="KW-0788">Thiol protease</keyword>
<keyword evidence="3" id="KW-0378">Hydrolase</keyword>
<dbReference type="PROSITE" id="PS51318">
    <property type="entry name" value="TAT"/>
    <property type="match status" value="1"/>
</dbReference>
<dbReference type="InterPro" id="IPR000064">
    <property type="entry name" value="NLP_P60_dom"/>
</dbReference>
<feature type="compositionally biased region" description="Low complexity" evidence="5">
    <location>
        <begin position="281"/>
        <end position="303"/>
    </location>
</feature>
<evidence type="ECO:0000256" key="5">
    <source>
        <dbReference type="SAM" id="MobiDB-lite"/>
    </source>
</evidence>
<evidence type="ECO:0000313" key="9">
    <source>
        <dbReference type="Proteomes" id="UP001501295"/>
    </source>
</evidence>
<dbReference type="PANTHER" id="PTHR47359">
    <property type="entry name" value="PEPTIDOGLYCAN DL-ENDOPEPTIDASE CWLO"/>
    <property type="match status" value="1"/>
</dbReference>
<gene>
    <name evidence="8" type="ORF">GCM10025780_19940</name>
</gene>
<dbReference type="InterPro" id="IPR038765">
    <property type="entry name" value="Papain-like_cys_pep_sf"/>
</dbReference>
<evidence type="ECO:0000256" key="3">
    <source>
        <dbReference type="ARBA" id="ARBA00022801"/>
    </source>
</evidence>
<dbReference type="Proteomes" id="UP001501295">
    <property type="component" value="Unassembled WGS sequence"/>
</dbReference>
<feature type="signal peptide" evidence="6">
    <location>
        <begin position="1"/>
        <end position="28"/>
    </location>
</feature>
<dbReference type="PROSITE" id="PS51935">
    <property type="entry name" value="NLPC_P60"/>
    <property type="match status" value="1"/>
</dbReference>
<dbReference type="PANTHER" id="PTHR47359:SF3">
    <property type="entry name" value="NLP_P60 DOMAIN-CONTAINING PROTEIN-RELATED"/>
    <property type="match status" value="1"/>
</dbReference>
<reference evidence="9" key="1">
    <citation type="journal article" date="2019" name="Int. J. Syst. Evol. Microbiol.">
        <title>The Global Catalogue of Microorganisms (GCM) 10K type strain sequencing project: providing services to taxonomists for standard genome sequencing and annotation.</title>
        <authorList>
            <consortium name="The Broad Institute Genomics Platform"/>
            <consortium name="The Broad Institute Genome Sequencing Center for Infectious Disease"/>
            <person name="Wu L."/>
            <person name="Ma J."/>
        </authorList>
    </citation>
    <scope>NUCLEOTIDE SEQUENCE [LARGE SCALE GENOMIC DNA]</scope>
    <source>
        <strain evidence="9">JCM 18956</strain>
    </source>
</reference>
<keyword evidence="9" id="KW-1185">Reference proteome</keyword>
<protein>
    <recommendedName>
        <fullName evidence="7">NlpC/P60 domain-containing protein</fullName>
    </recommendedName>
</protein>
<evidence type="ECO:0000256" key="6">
    <source>
        <dbReference type="SAM" id="SignalP"/>
    </source>
</evidence>
<dbReference type="Gene3D" id="3.90.1720.10">
    <property type="entry name" value="endopeptidase domain like (from Nostoc punctiforme)"/>
    <property type="match status" value="1"/>
</dbReference>
<dbReference type="InterPro" id="IPR006311">
    <property type="entry name" value="TAT_signal"/>
</dbReference>
<accession>A0ABP8W039</accession>
<feature type="domain" description="NlpC/P60" evidence="7">
    <location>
        <begin position="335"/>
        <end position="460"/>
    </location>
</feature>
<comment type="caution">
    <text evidence="8">The sequence shown here is derived from an EMBL/GenBank/DDBJ whole genome shotgun (WGS) entry which is preliminary data.</text>
</comment>
<feature type="region of interest" description="Disordered" evidence="5">
    <location>
        <begin position="254"/>
        <end position="325"/>
    </location>
</feature>
<evidence type="ECO:0000259" key="7">
    <source>
        <dbReference type="PROSITE" id="PS51935"/>
    </source>
</evidence>
<proteinExistence type="inferred from homology"/>
<feature type="chain" id="PRO_5045077883" description="NlpC/P60 domain-containing protein" evidence="6">
    <location>
        <begin position="29"/>
        <end position="460"/>
    </location>
</feature>
<sequence>MTPRRRTLGVLLVLAVAAGVTTGTVATAAPAQAASFPSWADVQAAKSSEAATQKTVDQLNASITGLQDQATKTGTAALIAGEKYSEAVTAEQAAKASVDELADATTAANLKARQSQQEVGQLVAQLSRTGGGDLTVSMLSGSKKADDLLYQLGAMSHLTGRTTSLLRQARQDANAVSSLHDQAAAAQGALTQKTQAASAALKQANTLASASENAVAAQQANATQLYSQIAYLKGTSADVEAQYYAGVAAAKDAAKAPTVSTAGGRTTPVAGAGSTGGTASSGGAATPTTSSAPAPAPTKTTTPVAPPVVAPPVTKPPVTTPPVTTPPVVTPPASSAAVNTAIAYAKAQVGKPYSLGAAGPSAYDCSGLMMASYSAAGVAIGSHDVRAQYNYLNARGKIVSLSSIKAGDILFYYDSAANSMYHDAMYLGGGLMVEAPKPGVNVRITAIRYTQLYAAGRPVG</sequence>